<keyword evidence="2 4" id="KW-0689">Ribosomal protein</keyword>
<dbReference type="PANTHER" id="PTHR11885">
    <property type="entry name" value="RIBOSOMAL PROTEIN S15P/S13E"/>
    <property type="match status" value="1"/>
</dbReference>
<dbReference type="SMART" id="SM01387">
    <property type="entry name" value="Ribosomal_S15"/>
    <property type="match status" value="1"/>
</dbReference>
<evidence type="ECO:0000259" key="7">
    <source>
        <dbReference type="SMART" id="SM01386"/>
    </source>
</evidence>
<dbReference type="PANTHER" id="PTHR11885:SF6">
    <property type="entry name" value="SMALL RIBOSOMAL SUBUNIT PROTEIN US15"/>
    <property type="match status" value="1"/>
</dbReference>
<evidence type="ECO:0000256" key="1">
    <source>
        <dbReference type="ARBA" id="ARBA00008434"/>
    </source>
</evidence>
<dbReference type="SMART" id="SM01386">
    <property type="entry name" value="Ribosomal_S13_N"/>
    <property type="match status" value="1"/>
</dbReference>
<dbReference type="AlphaFoldDB" id="A0A811T863"/>
<evidence type="ECO:0000256" key="5">
    <source>
        <dbReference type="RuleBase" id="RU003919"/>
    </source>
</evidence>
<dbReference type="GO" id="GO:0022627">
    <property type="term" value="C:cytosolic small ribosomal subunit"/>
    <property type="evidence" value="ECO:0007669"/>
    <property type="project" value="TreeGrafter"/>
</dbReference>
<dbReference type="EMBL" id="CAJHIO010000009">
    <property type="protein sequence ID" value="CAD6492028.1"/>
    <property type="molecule type" value="Genomic_DNA"/>
</dbReference>
<organism evidence="8 9">
    <name type="scientific">Candidatus Argoarchaeum ethanivorans</name>
    <dbReference type="NCBI Taxonomy" id="2608793"/>
    <lineage>
        <taxon>Archaea</taxon>
        <taxon>Methanobacteriati</taxon>
        <taxon>Methanobacteriota</taxon>
        <taxon>Stenosarchaea group</taxon>
        <taxon>Methanomicrobia</taxon>
        <taxon>Methanosarcinales</taxon>
        <taxon>Methanosarcinales incertae sedis</taxon>
        <taxon>GOM Arc I cluster</taxon>
        <taxon>Candidatus Argoarchaeum</taxon>
    </lineage>
</organism>
<dbReference type="Pfam" id="PF08069">
    <property type="entry name" value="Ribosomal_S13_N"/>
    <property type="match status" value="1"/>
</dbReference>
<name>A0A811T863_9EURY</name>
<feature type="region of interest" description="Disordered" evidence="6">
    <location>
        <begin position="1"/>
        <end position="20"/>
    </location>
</feature>
<comment type="similarity">
    <text evidence="1 4 5">Belongs to the universal ribosomal protein uS15 family.</text>
</comment>
<dbReference type="GO" id="GO:0070181">
    <property type="term" value="F:small ribosomal subunit rRNA binding"/>
    <property type="evidence" value="ECO:0007669"/>
    <property type="project" value="TreeGrafter"/>
</dbReference>
<keyword evidence="3 4" id="KW-0687">Ribonucleoprotein</keyword>
<reference evidence="8" key="1">
    <citation type="submission" date="2020-10" db="EMBL/GenBank/DDBJ databases">
        <authorList>
            <person name="Hahn C.J."/>
            <person name="Laso-Perez R."/>
            <person name="Vulcano F."/>
            <person name="Vaziourakis K.-M."/>
            <person name="Stokke R."/>
            <person name="Steen I.H."/>
            <person name="Teske A."/>
            <person name="Boetius A."/>
            <person name="Liebeke M."/>
            <person name="Amann R."/>
            <person name="Knittel K."/>
        </authorList>
    </citation>
    <scope>NUCLEOTIDE SEQUENCE</scope>
    <source>
        <strain evidence="8">Gfbio:e3339647-f889-4370-9287-4fb5cb688e4c:AG392O15_GoMArc1</strain>
    </source>
</reference>
<accession>A0A811T863</accession>
<feature type="compositionally biased region" description="Polar residues" evidence="6">
    <location>
        <begin position="9"/>
        <end position="20"/>
    </location>
</feature>
<dbReference type="PROSITE" id="PS00362">
    <property type="entry name" value="RIBOSOMAL_S15"/>
    <property type="match status" value="1"/>
</dbReference>
<dbReference type="HAMAP" id="MF_01343_A">
    <property type="entry name" value="Ribosomal_uS15_A"/>
    <property type="match status" value="1"/>
</dbReference>
<dbReference type="InterPro" id="IPR012606">
    <property type="entry name" value="Ribosomal_uS15_N"/>
</dbReference>
<proteinExistence type="inferred from homology"/>
<evidence type="ECO:0000256" key="3">
    <source>
        <dbReference type="ARBA" id="ARBA00023274"/>
    </source>
</evidence>
<dbReference type="CDD" id="cd00353">
    <property type="entry name" value="Ribosomal_S15p_S13e"/>
    <property type="match status" value="1"/>
</dbReference>
<dbReference type="Proteomes" id="UP000610373">
    <property type="component" value="Unassembled WGS sequence"/>
</dbReference>
<protein>
    <recommendedName>
        <fullName evidence="4">Small ribosomal subunit protein uS15</fullName>
    </recommendedName>
</protein>
<dbReference type="GO" id="GO:0003735">
    <property type="term" value="F:structural constituent of ribosome"/>
    <property type="evidence" value="ECO:0007669"/>
    <property type="project" value="InterPro"/>
</dbReference>
<dbReference type="GO" id="GO:0006412">
    <property type="term" value="P:translation"/>
    <property type="evidence" value="ECO:0007669"/>
    <property type="project" value="UniProtKB-UniRule"/>
</dbReference>
<evidence type="ECO:0000256" key="4">
    <source>
        <dbReference type="HAMAP-Rule" id="MF_01343"/>
    </source>
</evidence>
<gene>
    <name evidence="4" type="primary">rps15</name>
    <name evidence="8" type="ORF">CHKLHMKO_00218</name>
</gene>
<evidence type="ECO:0000256" key="2">
    <source>
        <dbReference type="ARBA" id="ARBA00022980"/>
    </source>
</evidence>
<evidence type="ECO:0000256" key="6">
    <source>
        <dbReference type="SAM" id="MobiDB-lite"/>
    </source>
</evidence>
<comment type="subunit">
    <text evidence="4">Part of the 30S ribosomal subunit.</text>
</comment>
<dbReference type="FunFam" id="1.10.287.10:FF:000003">
    <property type="entry name" value="40S ribosomal protein S13"/>
    <property type="match status" value="1"/>
</dbReference>
<sequence length="152" mass="17533">MAKMHVRTKGSSGSTRPVKSNSLQWCNYTEDELVEIVTNLGKQGKSSSEIGMTLRDSYGVADFKLIAKKKISIVMAENDVISKVPEDLYNLIVKALRMYKHIYVNKKDVHNKRQLNLVEAKIRRLVRYYKNTNKIPLDWKYSIKAAELLITR</sequence>
<feature type="domain" description="Small ribosomal subunit protein uS15 N-terminal" evidence="7">
    <location>
        <begin position="1"/>
        <end position="60"/>
    </location>
</feature>
<dbReference type="NCBIfam" id="NF006331">
    <property type="entry name" value="PRK08561.1"/>
    <property type="match status" value="1"/>
</dbReference>
<dbReference type="InterPro" id="IPR000589">
    <property type="entry name" value="Ribosomal_uS15"/>
</dbReference>
<evidence type="ECO:0000313" key="9">
    <source>
        <dbReference type="Proteomes" id="UP000610373"/>
    </source>
</evidence>
<dbReference type="InterPro" id="IPR023029">
    <property type="entry name" value="Ribosomal_uS15_arc_euk"/>
</dbReference>
<evidence type="ECO:0000313" key="8">
    <source>
        <dbReference type="EMBL" id="CAD6492028.1"/>
    </source>
</evidence>
<dbReference type="Gene3D" id="4.10.860.130">
    <property type="match status" value="1"/>
</dbReference>
<comment type="caution">
    <text evidence="8">The sequence shown here is derived from an EMBL/GenBank/DDBJ whole genome shotgun (WGS) entry which is preliminary data.</text>
</comment>
<dbReference type="SUPFAM" id="SSF47060">
    <property type="entry name" value="S15/NS1 RNA-binding domain"/>
    <property type="match status" value="1"/>
</dbReference>
<dbReference type="Pfam" id="PF00312">
    <property type="entry name" value="Ribosomal_S15"/>
    <property type="match status" value="1"/>
</dbReference>
<dbReference type="InterPro" id="IPR009068">
    <property type="entry name" value="uS15_NS1_RNA-bd_sf"/>
</dbReference>
<dbReference type="Gene3D" id="1.10.287.10">
    <property type="entry name" value="S15/NS1, RNA-binding"/>
    <property type="match status" value="1"/>
</dbReference>